<dbReference type="CDD" id="cd02440">
    <property type="entry name" value="AdoMet_MTases"/>
    <property type="match status" value="1"/>
</dbReference>
<comment type="caution">
    <text evidence="2">The sequence shown here is derived from an EMBL/GenBank/DDBJ whole genome shotgun (WGS) entry which is preliminary data.</text>
</comment>
<proteinExistence type="predicted"/>
<dbReference type="RefSeq" id="WP_212521405.1">
    <property type="nucleotide sequence ID" value="NZ_JAGSOH010000123.1"/>
</dbReference>
<dbReference type="Gene3D" id="3.40.50.150">
    <property type="entry name" value="Vaccinia Virus protein VP39"/>
    <property type="match status" value="1"/>
</dbReference>
<reference evidence="2" key="1">
    <citation type="submission" date="2021-04" db="EMBL/GenBank/DDBJ databases">
        <title>Genome based classification of Actinospica acidithermotolerans sp. nov., an actinobacterium isolated from an Indonesian hot spring.</title>
        <authorList>
            <person name="Kusuma A.B."/>
            <person name="Putra K.E."/>
            <person name="Nafisah S."/>
            <person name="Loh J."/>
            <person name="Nouioui I."/>
            <person name="Goodfellow M."/>
        </authorList>
    </citation>
    <scope>NUCLEOTIDE SEQUENCE</scope>
    <source>
        <strain evidence="2">MGRD01-02</strain>
    </source>
</reference>
<keyword evidence="2" id="KW-0489">Methyltransferase</keyword>
<name>A0A941EGN4_9ACTN</name>
<organism evidence="2 3">
    <name type="scientific">Actinospica acidithermotolerans</name>
    <dbReference type="NCBI Taxonomy" id="2828514"/>
    <lineage>
        <taxon>Bacteria</taxon>
        <taxon>Bacillati</taxon>
        <taxon>Actinomycetota</taxon>
        <taxon>Actinomycetes</taxon>
        <taxon>Catenulisporales</taxon>
        <taxon>Actinospicaceae</taxon>
        <taxon>Actinospica</taxon>
    </lineage>
</organism>
<dbReference type="Proteomes" id="UP000676325">
    <property type="component" value="Unassembled WGS sequence"/>
</dbReference>
<dbReference type="SUPFAM" id="SSF53335">
    <property type="entry name" value="S-adenosyl-L-methionine-dependent methyltransferases"/>
    <property type="match status" value="1"/>
</dbReference>
<evidence type="ECO:0000313" key="3">
    <source>
        <dbReference type="Proteomes" id="UP000676325"/>
    </source>
</evidence>
<dbReference type="EMBL" id="JAGSOH010000123">
    <property type="protein sequence ID" value="MBR7830275.1"/>
    <property type="molecule type" value="Genomic_DNA"/>
</dbReference>
<dbReference type="InterPro" id="IPR029063">
    <property type="entry name" value="SAM-dependent_MTases_sf"/>
</dbReference>
<feature type="domain" description="Methyltransferase" evidence="1">
    <location>
        <begin position="51"/>
        <end position="140"/>
    </location>
</feature>
<dbReference type="Pfam" id="PF13649">
    <property type="entry name" value="Methyltransf_25"/>
    <property type="match status" value="1"/>
</dbReference>
<dbReference type="GO" id="GO:0032259">
    <property type="term" value="P:methylation"/>
    <property type="evidence" value="ECO:0007669"/>
    <property type="project" value="UniProtKB-KW"/>
</dbReference>
<dbReference type="GO" id="GO:0008168">
    <property type="term" value="F:methyltransferase activity"/>
    <property type="evidence" value="ECO:0007669"/>
    <property type="project" value="UniProtKB-KW"/>
</dbReference>
<evidence type="ECO:0000259" key="1">
    <source>
        <dbReference type="Pfam" id="PF13649"/>
    </source>
</evidence>
<dbReference type="PANTHER" id="PTHR42912">
    <property type="entry name" value="METHYLTRANSFERASE"/>
    <property type="match status" value="1"/>
</dbReference>
<accession>A0A941EGN4</accession>
<sequence>MDADWLGETRTSYDTVAESYAAQTRDALGGAPFLQAALKLFADTVPPGGPVADVGCGPGHITAHLHSFGLNAFGLDLSPAMAGLARREHPEAEFAVGSMTALGLADESVAGLLAFWSLIHIPDDAVPGVLAEFHRVLRPDAPVLVGFHLGDGSRLKKEGYGGHPMNVYVHRRPAERMAAWLDGAGFTVTAHMLVGLDTRYPGGLLFARRNPPQERSY</sequence>
<dbReference type="InterPro" id="IPR050508">
    <property type="entry name" value="Methyltransf_Superfamily"/>
</dbReference>
<protein>
    <submittedName>
        <fullName evidence="2">Class I SAM-dependent methyltransferase</fullName>
    </submittedName>
</protein>
<gene>
    <name evidence="2" type="ORF">KDK95_28490</name>
</gene>
<keyword evidence="2" id="KW-0808">Transferase</keyword>
<keyword evidence="3" id="KW-1185">Reference proteome</keyword>
<dbReference type="InterPro" id="IPR041698">
    <property type="entry name" value="Methyltransf_25"/>
</dbReference>
<evidence type="ECO:0000313" key="2">
    <source>
        <dbReference type="EMBL" id="MBR7830275.1"/>
    </source>
</evidence>
<dbReference type="AlphaFoldDB" id="A0A941EGN4"/>